<evidence type="ECO:0000313" key="1">
    <source>
        <dbReference type="EMBL" id="KAF9738497.1"/>
    </source>
</evidence>
<dbReference type="AlphaFoldDB" id="A0A9P6GMN2"/>
<name>A0A9P6GMN2_9PLEO</name>
<organism evidence="1 2">
    <name type="scientific">Paraphaeosphaeria minitans</name>
    <dbReference type="NCBI Taxonomy" id="565426"/>
    <lineage>
        <taxon>Eukaryota</taxon>
        <taxon>Fungi</taxon>
        <taxon>Dikarya</taxon>
        <taxon>Ascomycota</taxon>
        <taxon>Pezizomycotina</taxon>
        <taxon>Dothideomycetes</taxon>
        <taxon>Pleosporomycetidae</taxon>
        <taxon>Pleosporales</taxon>
        <taxon>Massarineae</taxon>
        <taxon>Didymosphaeriaceae</taxon>
        <taxon>Paraphaeosphaeria</taxon>
    </lineage>
</organism>
<gene>
    <name evidence="1" type="ORF">PMIN01_03780</name>
</gene>
<reference evidence="1" key="1">
    <citation type="journal article" date="2020" name="Mol. Plant Microbe Interact.">
        <title>Genome Sequence of the Biocontrol Agent Coniothyrium minitans strain Conio (IMI 134523).</title>
        <authorList>
            <person name="Patel D."/>
            <person name="Shittu T.A."/>
            <person name="Baroncelli R."/>
            <person name="Muthumeenakshi S."/>
            <person name="Osborne T.H."/>
            <person name="Janganan T.K."/>
            <person name="Sreenivasaprasad S."/>
        </authorList>
    </citation>
    <scope>NUCLEOTIDE SEQUENCE</scope>
    <source>
        <strain evidence="1">Conio</strain>
    </source>
</reference>
<evidence type="ECO:0000313" key="2">
    <source>
        <dbReference type="Proteomes" id="UP000756921"/>
    </source>
</evidence>
<keyword evidence="2" id="KW-1185">Reference proteome</keyword>
<dbReference type="EMBL" id="WJXW01000003">
    <property type="protein sequence ID" value="KAF9738497.1"/>
    <property type="molecule type" value="Genomic_DNA"/>
</dbReference>
<dbReference type="Proteomes" id="UP000756921">
    <property type="component" value="Unassembled WGS sequence"/>
</dbReference>
<sequence>MTAYPSQVGHRPAKAPRDPVPAGALCFCSRQRGSTLCQLRESRSLLTSTPCLH</sequence>
<protein>
    <submittedName>
        <fullName evidence="1">Uncharacterized protein</fullName>
    </submittedName>
</protein>
<accession>A0A9P6GMN2</accession>
<comment type="caution">
    <text evidence="1">The sequence shown here is derived from an EMBL/GenBank/DDBJ whole genome shotgun (WGS) entry which is preliminary data.</text>
</comment>
<proteinExistence type="predicted"/>